<gene>
    <name evidence="2" type="ORF">GCM10011611_61480</name>
</gene>
<name>A0A8J2YZJ9_9PROT</name>
<accession>A0A8J2YZJ9</accession>
<evidence type="ECO:0000313" key="2">
    <source>
        <dbReference type="EMBL" id="GGF46776.1"/>
    </source>
</evidence>
<dbReference type="Pfam" id="PF22818">
    <property type="entry name" value="ApeI-like"/>
    <property type="match status" value="1"/>
</dbReference>
<evidence type="ECO:0000259" key="1">
    <source>
        <dbReference type="Pfam" id="PF22818"/>
    </source>
</evidence>
<keyword evidence="3" id="KW-1185">Reference proteome</keyword>
<protein>
    <recommendedName>
        <fullName evidence="1">ApeI dehydratase-like domain-containing protein</fullName>
    </recommendedName>
</protein>
<dbReference type="Proteomes" id="UP000646365">
    <property type="component" value="Unassembled WGS sequence"/>
</dbReference>
<evidence type="ECO:0000313" key="3">
    <source>
        <dbReference type="Proteomes" id="UP000646365"/>
    </source>
</evidence>
<dbReference type="InterPro" id="IPR054545">
    <property type="entry name" value="ApeI-like"/>
</dbReference>
<dbReference type="SUPFAM" id="SSF54637">
    <property type="entry name" value="Thioesterase/thiol ester dehydrase-isomerase"/>
    <property type="match status" value="1"/>
</dbReference>
<dbReference type="EMBL" id="BMJQ01000024">
    <property type="protein sequence ID" value="GGF46776.1"/>
    <property type="molecule type" value="Genomic_DNA"/>
</dbReference>
<reference evidence="2" key="1">
    <citation type="journal article" date="2014" name="Int. J. Syst. Evol. Microbiol.">
        <title>Complete genome sequence of Corynebacterium casei LMG S-19264T (=DSM 44701T), isolated from a smear-ripened cheese.</title>
        <authorList>
            <consortium name="US DOE Joint Genome Institute (JGI-PGF)"/>
            <person name="Walter F."/>
            <person name="Albersmeier A."/>
            <person name="Kalinowski J."/>
            <person name="Ruckert C."/>
        </authorList>
    </citation>
    <scope>NUCLEOTIDE SEQUENCE</scope>
    <source>
        <strain evidence="2">CGMCC 1.15725</strain>
    </source>
</reference>
<sequence>MKPSSAEAGWSSTLHRFDDAHPTAAGHFPGNPIIPGALLLDHALRAIGIGGAAEVQVAKFLRPVRPGDAVSIRWRRDGALTQVECWVEDERALTGVVRSP</sequence>
<dbReference type="Gene3D" id="3.10.129.10">
    <property type="entry name" value="Hotdog Thioesterase"/>
    <property type="match status" value="1"/>
</dbReference>
<comment type="caution">
    <text evidence="2">The sequence shown here is derived from an EMBL/GenBank/DDBJ whole genome shotgun (WGS) entry which is preliminary data.</text>
</comment>
<dbReference type="AlphaFoldDB" id="A0A8J2YZJ9"/>
<proteinExistence type="predicted"/>
<organism evidence="2 3">
    <name type="scientific">Aliidongia dinghuensis</name>
    <dbReference type="NCBI Taxonomy" id="1867774"/>
    <lineage>
        <taxon>Bacteria</taxon>
        <taxon>Pseudomonadati</taxon>
        <taxon>Pseudomonadota</taxon>
        <taxon>Alphaproteobacteria</taxon>
        <taxon>Rhodospirillales</taxon>
        <taxon>Dongiaceae</taxon>
        <taxon>Aliidongia</taxon>
    </lineage>
</organism>
<feature type="domain" description="ApeI dehydratase-like" evidence="1">
    <location>
        <begin position="17"/>
        <end position="80"/>
    </location>
</feature>
<dbReference type="RefSeq" id="WP_189052025.1">
    <property type="nucleotide sequence ID" value="NZ_BMJQ01000024.1"/>
</dbReference>
<reference evidence="2" key="2">
    <citation type="submission" date="2020-09" db="EMBL/GenBank/DDBJ databases">
        <authorList>
            <person name="Sun Q."/>
            <person name="Zhou Y."/>
        </authorList>
    </citation>
    <scope>NUCLEOTIDE SEQUENCE</scope>
    <source>
        <strain evidence="2">CGMCC 1.15725</strain>
    </source>
</reference>
<dbReference type="InterPro" id="IPR029069">
    <property type="entry name" value="HotDog_dom_sf"/>
</dbReference>